<dbReference type="InterPro" id="IPR001506">
    <property type="entry name" value="Peptidase_M12A"/>
</dbReference>
<dbReference type="RefSeq" id="WP_092272466.1">
    <property type="nucleotide sequence ID" value="NZ_LT629762.1"/>
</dbReference>
<dbReference type="Proteomes" id="UP000198481">
    <property type="component" value="Chromosome I"/>
</dbReference>
<organism evidence="2 3">
    <name type="scientific">Pseudomonas prosekii</name>
    <dbReference type="NCBI Taxonomy" id="1148509"/>
    <lineage>
        <taxon>Bacteria</taxon>
        <taxon>Pseudomonadati</taxon>
        <taxon>Pseudomonadota</taxon>
        <taxon>Gammaproteobacteria</taxon>
        <taxon>Pseudomonadales</taxon>
        <taxon>Pseudomonadaceae</taxon>
        <taxon>Pseudomonas</taxon>
    </lineage>
</organism>
<dbReference type="AlphaFoldDB" id="A0A1H1RZE7"/>
<name>A0A1H1RZE7_9PSED</name>
<gene>
    <name evidence="2" type="ORF">SAMN05216222_1399</name>
</gene>
<dbReference type="InterPro" id="IPR006026">
    <property type="entry name" value="Peptidase_Metallo"/>
</dbReference>
<feature type="domain" description="Peptidase metallopeptidase" evidence="1">
    <location>
        <begin position="45"/>
        <end position="185"/>
    </location>
</feature>
<dbReference type="STRING" id="1148509.SAMN05216222_1399"/>
<evidence type="ECO:0000259" key="1">
    <source>
        <dbReference type="SMART" id="SM00235"/>
    </source>
</evidence>
<dbReference type="EMBL" id="LT629762">
    <property type="protein sequence ID" value="SDS41141.1"/>
    <property type="molecule type" value="Genomic_DNA"/>
</dbReference>
<dbReference type="InterPro" id="IPR024079">
    <property type="entry name" value="MetalloPept_cat_dom_sf"/>
</dbReference>
<evidence type="ECO:0000313" key="2">
    <source>
        <dbReference type="EMBL" id="SDS41141.1"/>
    </source>
</evidence>
<dbReference type="Gene3D" id="3.40.390.10">
    <property type="entry name" value="Collagenase (Catalytic Domain)"/>
    <property type="match status" value="1"/>
</dbReference>
<reference evidence="2 3" key="1">
    <citation type="submission" date="2016-10" db="EMBL/GenBank/DDBJ databases">
        <authorList>
            <person name="de Groot N.N."/>
        </authorList>
    </citation>
    <scope>NUCLEOTIDE SEQUENCE [LARGE SCALE GENOMIC DNA]</scope>
    <source>
        <strain evidence="2 3">LMG 26867</strain>
    </source>
</reference>
<accession>A0A1H1RZE7</accession>
<proteinExistence type="predicted"/>
<dbReference type="GO" id="GO:0006508">
    <property type="term" value="P:proteolysis"/>
    <property type="evidence" value="ECO:0007669"/>
    <property type="project" value="InterPro"/>
</dbReference>
<protein>
    <submittedName>
        <fullName evidence="2">Astacin (Peptidase family M12A)</fullName>
    </submittedName>
</protein>
<dbReference type="GO" id="GO:0008270">
    <property type="term" value="F:zinc ion binding"/>
    <property type="evidence" value="ECO:0007669"/>
    <property type="project" value="InterPro"/>
</dbReference>
<dbReference type="SUPFAM" id="SSF55486">
    <property type="entry name" value="Metalloproteases ('zincins'), catalytic domain"/>
    <property type="match status" value="1"/>
</dbReference>
<dbReference type="SMART" id="SM00235">
    <property type="entry name" value="ZnMc"/>
    <property type="match status" value="1"/>
</dbReference>
<evidence type="ECO:0000313" key="3">
    <source>
        <dbReference type="Proteomes" id="UP000198481"/>
    </source>
</evidence>
<dbReference type="Pfam" id="PF01400">
    <property type="entry name" value="Astacin"/>
    <property type="match status" value="1"/>
</dbReference>
<dbReference type="GO" id="GO:0004222">
    <property type="term" value="F:metalloendopeptidase activity"/>
    <property type="evidence" value="ECO:0007669"/>
    <property type="project" value="InterPro"/>
</dbReference>
<sequence>MNTHPCKIISPDNLLASFEAAIKENSANELAATSGERHKRSVGQWSKFWGNGRTLNITFVNAEPEALRKQIEGIIRQWEPSTNLTFTFDQKLNGDIRIKTGAQTNESYVGTDATLAPADEPTLSLLVDPQNVDFEWTILHEFGHALGLQHEHLHPKANIPWDRPKVYDYYKTNYQWTEEQVYYNLFTLFPTADFMQGPYDKESIMHYVVPNELTFGDWEVPRNTRISKLDRRNMRKAYPKPNTTP</sequence>